<evidence type="ECO:0000313" key="9">
    <source>
        <dbReference type="Proteomes" id="UP000233786"/>
    </source>
</evidence>
<dbReference type="RefSeq" id="WP_010306954.1">
    <property type="nucleotide sequence ID" value="NZ_CP061007.1"/>
</dbReference>
<dbReference type="PANTHER" id="PTHR13887">
    <property type="entry name" value="GLUTATHIONE S-TRANSFERASE KAPPA"/>
    <property type="match status" value="1"/>
</dbReference>
<dbReference type="OrthoDB" id="117402at2"/>
<organism evidence="8 9">
    <name type="scientific">Saccharopolyspora spinosa</name>
    <dbReference type="NCBI Taxonomy" id="60894"/>
    <lineage>
        <taxon>Bacteria</taxon>
        <taxon>Bacillati</taxon>
        <taxon>Actinomycetota</taxon>
        <taxon>Actinomycetes</taxon>
        <taxon>Pseudonocardiales</taxon>
        <taxon>Pseudonocardiaceae</taxon>
        <taxon>Saccharopolyspora</taxon>
    </lineage>
</organism>
<keyword evidence="9" id="KW-1185">Reference proteome</keyword>
<dbReference type="Proteomes" id="UP000233786">
    <property type="component" value="Unassembled WGS sequence"/>
</dbReference>
<dbReference type="Pfam" id="PF13462">
    <property type="entry name" value="Thioredoxin_4"/>
    <property type="match status" value="1"/>
</dbReference>
<gene>
    <name evidence="8" type="ORF">A8926_7463</name>
</gene>
<evidence type="ECO:0000256" key="2">
    <source>
        <dbReference type="ARBA" id="ARBA00022729"/>
    </source>
</evidence>
<evidence type="ECO:0000256" key="3">
    <source>
        <dbReference type="ARBA" id="ARBA00023002"/>
    </source>
</evidence>
<keyword evidence="6" id="KW-0812">Transmembrane</keyword>
<keyword evidence="3" id="KW-0560">Oxidoreductase</keyword>
<keyword evidence="6" id="KW-1133">Transmembrane helix</keyword>
<feature type="domain" description="Thioredoxin" evidence="7">
    <location>
        <begin position="50"/>
        <end position="247"/>
    </location>
</feature>
<keyword evidence="5" id="KW-0676">Redox-active center</keyword>
<comment type="similarity">
    <text evidence="1">Belongs to the thioredoxin family. DsbA subfamily.</text>
</comment>
<dbReference type="STRING" id="994479.GCA_000194155_00704"/>
<dbReference type="EMBL" id="PJNB01000001">
    <property type="protein sequence ID" value="PKW19298.1"/>
    <property type="molecule type" value="Genomic_DNA"/>
</dbReference>
<feature type="transmembrane region" description="Helical" evidence="6">
    <location>
        <begin position="12"/>
        <end position="38"/>
    </location>
</feature>
<dbReference type="GO" id="GO:0016491">
    <property type="term" value="F:oxidoreductase activity"/>
    <property type="evidence" value="ECO:0007669"/>
    <property type="project" value="UniProtKB-KW"/>
</dbReference>
<protein>
    <submittedName>
        <fullName evidence="8">Thioredoxin-like protein</fullName>
    </submittedName>
</protein>
<dbReference type="Gene3D" id="3.40.30.10">
    <property type="entry name" value="Glutaredoxin"/>
    <property type="match status" value="1"/>
</dbReference>
<accession>A0A2N3Y8Q7</accession>
<dbReference type="InterPro" id="IPR036249">
    <property type="entry name" value="Thioredoxin-like_sf"/>
</dbReference>
<dbReference type="InterPro" id="IPR012336">
    <property type="entry name" value="Thioredoxin-like_fold"/>
</dbReference>
<keyword evidence="2" id="KW-0732">Signal</keyword>
<evidence type="ECO:0000256" key="1">
    <source>
        <dbReference type="ARBA" id="ARBA00005791"/>
    </source>
</evidence>
<sequence>MSKNKNLVTQKSGLSTNVILTIVVVIVAVVVIGGVLMFSRGGADNNPSNSAGGANVVAAEILRKPDSNVLTSAPESRVTVVEFLDYQCPACHQYYEALTKQVEKDYAGKITFVARNFPLDVHPLARPAAQAAEAAALQGKFSEMYHALYDNYDAWALAADGQNVSTDEAKARGLFDQYAEQIGLDLDKFHQDMNSPQVNAKIDADTADGNKAGVQGTPTIFVNGKEFDAGNVKTYQELSNAFRSELDKELVK</sequence>
<dbReference type="PANTHER" id="PTHR13887:SF14">
    <property type="entry name" value="DISULFIDE BOND FORMATION PROTEIN D"/>
    <property type="match status" value="1"/>
</dbReference>
<dbReference type="InterPro" id="IPR013766">
    <property type="entry name" value="Thioredoxin_domain"/>
</dbReference>
<evidence type="ECO:0000256" key="5">
    <source>
        <dbReference type="ARBA" id="ARBA00023284"/>
    </source>
</evidence>
<dbReference type="PROSITE" id="PS51352">
    <property type="entry name" value="THIOREDOXIN_2"/>
    <property type="match status" value="1"/>
</dbReference>
<evidence type="ECO:0000256" key="4">
    <source>
        <dbReference type="ARBA" id="ARBA00023157"/>
    </source>
</evidence>
<dbReference type="AlphaFoldDB" id="A0A2N3Y8Q7"/>
<evidence type="ECO:0000313" key="8">
    <source>
        <dbReference type="EMBL" id="PKW19298.1"/>
    </source>
</evidence>
<evidence type="ECO:0000259" key="7">
    <source>
        <dbReference type="PROSITE" id="PS51352"/>
    </source>
</evidence>
<dbReference type="SUPFAM" id="SSF52833">
    <property type="entry name" value="Thioredoxin-like"/>
    <property type="match status" value="1"/>
</dbReference>
<comment type="caution">
    <text evidence="8">The sequence shown here is derived from an EMBL/GenBank/DDBJ whole genome shotgun (WGS) entry which is preliminary data.</text>
</comment>
<proteinExistence type="inferred from homology"/>
<reference evidence="8" key="1">
    <citation type="submission" date="2017-12" db="EMBL/GenBank/DDBJ databases">
        <title>Sequencing the genomes of 1000 Actinobacteria strains.</title>
        <authorList>
            <person name="Klenk H.-P."/>
        </authorList>
    </citation>
    <scope>NUCLEOTIDE SEQUENCE [LARGE SCALE GENOMIC DNA]</scope>
    <source>
        <strain evidence="8">DSM 44228</strain>
    </source>
</reference>
<name>A0A2N3Y8Q7_SACSN</name>
<keyword evidence="6" id="KW-0472">Membrane</keyword>
<keyword evidence="4" id="KW-1015">Disulfide bond</keyword>
<evidence type="ECO:0000256" key="6">
    <source>
        <dbReference type="SAM" id="Phobius"/>
    </source>
</evidence>